<keyword evidence="4" id="KW-1185">Reference proteome</keyword>
<evidence type="ECO:0000313" key="4">
    <source>
        <dbReference type="Proteomes" id="UP000037035"/>
    </source>
</evidence>
<evidence type="ECO:0000256" key="2">
    <source>
        <dbReference type="SAM" id="Phobius"/>
    </source>
</evidence>
<feature type="compositionally biased region" description="Low complexity" evidence="1">
    <location>
        <begin position="140"/>
        <end position="162"/>
    </location>
</feature>
<feature type="compositionally biased region" description="Low complexity" evidence="1">
    <location>
        <begin position="285"/>
        <end position="300"/>
    </location>
</feature>
<dbReference type="AlphaFoldDB" id="A0A0L6UTQ6"/>
<feature type="region of interest" description="Disordered" evidence="1">
    <location>
        <begin position="257"/>
        <end position="317"/>
    </location>
</feature>
<evidence type="ECO:0000256" key="1">
    <source>
        <dbReference type="SAM" id="MobiDB-lite"/>
    </source>
</evidence>
<feature type="compositionally biased region" description="Basic and acidic residues" evidence="1">
    <location>
        <begin position="179"/>
        <end position="198"/>
    </location>
</feature>
<keyword evidence="2" id="KW-0812">Transmembrane</keyword>
<feature type="region of interest" description="Disordered" evidence="1">
    <location>
        <begin position="119"/>
        <end position="167"/>
    </location>
</feature>
<name>A0A0L6UTQ6_9BASI</name>
<keyword evidence="2" id="KW-1133">Transmembrane helix</keyword>
<feature type="transmembrane region" description="Helical" evidence="2">
    <location>
        <begin position="56"/>
        <end position="80"/>
    </location>
</feature>
<feature type="transmembrane region" description="Helical" evidence="2">
    <location>
        <begin position="222"/>
        <end position="246"/>
    </location>
</feature>
<reference evidence="3 4" key="1">
    <citation type="submission" date="2015-08" db="EMBL/GenBank/DDBJ databases">
        <title>Next Generation Sequencing and Analysis of the Genome of Puccinia sorghi L Schw, the Causal Agent of Maize Common Rust.</title>
        <authorList>
            <person name="Rochi L."/>
            <person name="Burguener G."/>
            <person name="Darino M."/>
            <person name="Turjanski A."/>
            <person name="Kreff E."/>
            <person name="Dieguez M.J."/>
            <person name="Sacco F."/>
        </authorList>
    </citation>
    <scope>NUCLEOTIDE SEQUENCE [LARGE SCALE GENOMIC DNA]</scope>
    <source>
        <strain evidence="3 4">RO10H11247</strain>
    </source>
</reference>
<dbReference type="EMBL" id="LAVV01008797">
    <property type="protein sequence ID" value="KNZ51913.1"/>
    <property type="molecule type" value="Genomic_DNA"/>
</dbReference>
<evidence type="ECO:0000313" key="3">
    <source>
        <dbReference type="EMBL" id="KNZ51913.1"/>
    </source>
</evidence>
<keyword evidence="2" id="KW-0472">Membrane</keyword>
<feature type="compositionally biased region" description="Polar residues" evidence="1">
    <location>
        <begin position="307"/>
        <end position="317"/>
    </location>
</feature>
<gene>
    <name evidence="3" type="ORF">VP01_3766g1</name>
</gene>
<proteinExistence type="predicted"/>
<protein>
    <submittedName>
        <fullName evidence="3">Uncharacterized protein</fullName>
    </submittedName>
</protein>
<feature type="region of interest" description="Disordered" evidence="1">
    <location>
        <begin position="179"/>
        <end position="218"/>
    </location>
</feature>
<dbReference type="OrthoDB" id="2507503at2759"/>
<organism evidence="3 4">
    <name type="scientific">Puccinia sorghi</name>
    <dbReference type="NCBI Taxonomy" id="27349"/>
    <lineage>
        <taxon>Eukaryota</taxon>
        <taxon>Fungi</taxon>
        <taxon>Dikarya</taxon>
        <taxon>Basidiomycota</taxon>
        <taxon>Pucciniomycotina</taxon>
        <taxon>Pucciniomycetes</taxon>
        <taxon>Pucciniales</taxon>
        <taxon>Pucciniaceae</taxon>
        <taxon>Puccinia</taxon>
    </lineage>
</organism>
<sequence>MAATNLRIRCSPIHTTHTTSNLYSSFQGSAHALQSSLAPRNPSQILARPLTPLLTLAAYGSLIFTAFSVLVGLLLASYGLSAWDDAKDKLVGVRGIIGKGIEVGKDFVGAVTPTAFQHSFESNDRRTAAPSRAQPEWTYPSTHGAPHHSSTPPPSGSDGPNTYPTAATGYQVPIEEDWTDGRRGESSHHPEWFHRSKQTDSPPSSPGSHTPPQTRLPPRPPISVLIASLVLTLIVLTARLLVVWWMGQQAQRNSTHAFKNAQRAYEEATNEENHSTHLHPHHSHPTPSSPSSSPPRTHLPNRPPSPLASSFSYPIPP</sequence>
<accession>A0A0L6UTQ6</accession>
<comment type="caution">
    <text evidence="3">The sequence shown here is derived from an EMBL/GenBank/DDBJ whole genome shotgun (WGS) entry which is preliminary data.</text>
</comment>
<dbReference type="Proteomes" id="UP000037035">
    <property type="component" value="Unassembled WGS sequence"/>
</dbReference>
<dbReference type="VEuPathDB" id="FungiDB:VP01_3766g1"/>